<keyword evidence="2" id="KW-1185">Reference proteome</keyword>
<dbReference type="KEGG" id="nsa:Nitsa_1775"/>
<evidence type="ECO:0000313" key="2">
    <source>
        <dbReference type="Proteomes" id="UP000008633"/>
    </source>
</evidence>
<reference evidence="1 2" key="1">
    <citation type="journal article" date="2011" name="Stand. Genomic Sci.">
        <title>Complete genome sequence of Nitratifractor salsuginis type strain (E9I37-1).</title>
        <authorList>
            <person name="Anderson I."/>
            <person name="Sikorski J."/>
            <person name="Zeytun A."/>
            <person name="Nolan M."/>
            <person name="Lapidus A."/>
            <person name="Lucas S."/>
            <person name="Hammon N."/>
            <person name="Deshpande S."/>
            <person name="Cheng J.F."/>
            <person name="Tapia R."/>
            <person name="Han C."/>
            <person name="Goodwin L."/>
            <person name="Pitluck S."/>
            <person name="Liolios K."/>
            <person name="Pagani I."/>
            <person name="Ivanova N."/>
            <person name="Huntemann M."/>
            <person name="Mavromatis K."/>
            <person name="Ovchinikova G."/>
            <person name="Pati A."/>
            <person name="Chen A."/>
            <person name="Palaniappan K."/>
            <person name="Land M."/>
            <person name="Hauser L."/>
            <person name="Brambilla E.M."/>
            <person name="Ngatchou-Djao O.D."/>
            <person name="Rohde M."/>
            <person name="Tindall B.J."/>
            <person name="Goker M."/>
            <person name="Detter J.C."/>
            <person name="Woyke T."/>
            <person name="Bristow J."/>
            <person name="Eisen J.A."/>
            <person name="Markowitz V."/>
            <person name="Hugenholtz P."/>
            <person name="Klenk H.P."/>
            <person name="Kyrpides N.C."/>
        </authorList>
    </citation>
    <scope>NUCLEOTIDE SEQUENCE [LARGE SCALE GENOMIC DNA]</scope>
    <source>
        <strain evidence="2">DSM 16511 / JCM 12458 / E9I37-1</strain>
    </source>
</reference>
<sequence length="50" mass="5543">MKIKLKNPFSLNGQRLEAGEHELPDHIAQALIERGVAVEVKPPKKNRGGK</sequence>
<evidence type="ECO:0000313" key="1">
    <source>
        <dbReference type="EMBL" id="ADV47020.1"/>
    </source>
</evidence>
<dbReference type="HOGENOM" id="CLU_3120385_0_0_7"/>
<accession>E6X1M9</accession>
<protein>
    <submittedName>
        <fullName evidence="1">Uncharacterized protein</fullName>
    </submittedName>
</protein>
<reference evidence="2" key="2">
    <citation type="submission" date="2011-01" db="EMBL/GenBank/DDBJ databases">
        <title>The complete genome of Nitratifractor salsuginis DSM 16511.</title>
        <authorList>
            <consortium name="US DOE Joint Genome Institute (JGI-PGF)"/>
            <person name="Lucas S."/>
            <person name="Copeland A."/>
            <person name="Lapidus A."/>
            <person name="Bruce D."/>
            <person name="Goodwin L."/>
            <person name="Pitluck S."/>
            <person name="Kyrpides N."/>
            <person name="Mavromatis K."/>
            <person name="Ivanova N."/>
            <person name="Mikhailova N."/>
            <person name="Zeytun A."/>
            <person name="Detter J.C."/>
            <person name="Tapia R."/>
            <person name="Han C."/>
            <person name="Land M."/>
            <person name="Hauser L."/>
            <person name="Markowitz V."/>
            <person name="Cheng J.-F."/>
            <person name="Hugenholtz P."/>
            <person name="Woyke T."/>
            <person name="Wu D."/>
            <person name="Tindall B."/>
            <person name="Schuetze A."/>
            <person name="Brambilla E."/>
            <person name="Klenk H.-P."/>
            <person name="Eisen J.A."/>
        </authorList>
    </citation>
    <scope>NUCLEOTIDE SEQUENCE [LARGE SCALE GENOMIC DNA]</scope>
    <source>
        <strain evidence="2">DSM 16511 / JCM 12458 / E9I37-1</strain>
    </source>
</reference>
<dbReference type="Proteomes" id="UP000008633">
    <property type="component" value="Chromosome"/>
</dbReference>
<dbReference type="EMBL" id="CP002452">
    <property type="protein sequence ID" value="ADV47020.1"/>
    <property type="molecule type" value="Genomic_DNA"/>
</dbReference>
<organism evidence="1 2">
    <name type="scientific">Nitratifractor salsuginis (strain DSM 16511 / JCM 12458 / E9I37-1)</name>
    <dbReference type="NCBI Taxonomy" id="749222"/>
    <lineage>
        <taxon>Bacteria</taxon>
        <taxon>Pseudomonadati</taxon>
        <taxon>Campylobacterota</taxon>
        <taxon>Epsilonproteobacteria</taxon>
        <taxon>Campylobacterales</taxon>
        <taxon>Sulfurovaceae</taxon>
        <taxon>Nitratifractor</taxon>
    </lineage>
</organism>
<proteinExistence type="predicted"/>
<name>E6X1M9_NITSE</name>
<dbReference type="RefSeq" id="WP_013554705.1">
    <property type="nucleotide sequence ID" value="NC_014935.1"/>
</dbReference>
<dbReference type="AlphaFoldDB" id="E6X1M9"/>
<gene>
    <name evidence="1" type="ordered locus">Nitsa_1775</name>
</gene>